<sequence length="348" mass="35349">MTMFRHTRTARRAPLTGAVLGGALAVTALCAVPAVQAAPLLERGTTDAPVTVVDRSGSATAPDADAFVTDSHSEHDSDSGPESSASTSADSSVRTPPSGAPWLDPRAWIDAQDDASSEDADDSTPSPSADDSVPTDDTEAGPESGAPEASDSESSESESSDSESAESESSESDPSTSDEADTTADDAARGAIAASEKTAWTEATAAGDDGTKVAERYVRALADKAEVSITWQDTVNGYGGDNGYGGQARALGVGEGVDAEVTLSNSIADDITSVDAARTVAAHEASHVRAGQSQECADLANGGGPFAGEQQPQEIFAQAMTEQMGRGQLDVYEKADTAQIEAVAEAGC</sequence>
<reference evidence="4" key="1">
    <citation type="submission" date="2017-02" db="EMBL/GenBank/DDBJ databases">
        <authorList>
            <person name="Dridi B."/>
        </authorList>
    </citation>
    <scope>NUCLEOTIDE SEQUENCE [LARGE SCALE GENOMIC DNA]</scope>
    <source>
        <strain evidence="4">EB411</strain>
    </source>
</reference>
<dbReference type="InterPro" id="IPR006311">
    <property type="entry name" value="TAT_signal"/>
</dbReference>
<keyword evidence="2" id="KW-0732">Signal</keyword>
<feature type="region of interest" description="Disordered" evidence="1">
    <location>
        <begin position="55"/>
        <end position="184"/>
    </location>
</feature>
<feature type="chain" id="PRO_5012119517" evidence="2">
    <location>
        <begin position="38"/>
        <end position="348"/>
    </location>
</feature>
<feature type="signal peptide" evidence="2">
    <location>
        <begin position="1"/>
        <end position="37"/>
    </location>
</feature>
<proteinExistence type="predicted"/>
<evidence type="ECO:0000256" key="2">
    <source>
        <dbReference type="SAM" id="SignalP"/>
    </source>
</evidence>
<feature type="compositionally biased region" description="Acidic residues" evidence="1">
    <location>
        <begin position="111"/>
        <end position="122"/>
    </location>
</feature>
<name>A0A1R4JHL2_9MICO</name>
<dbReference type="RefSeq" id="WP_087137072.1">
    <property type="nucleotide sequence ID" value="NZ_FUKR01000040.1"/>
</dbReference>
<protein>
    <submittedName>
        <fullName evidence="3">Uncharacterized protein</fullName>
    </submittedName>
</protein>
<keyword evidence="4" id="KW-1185">Reference proteome</keyword>
<feature type="compositionally biased region" description="Low complexity" evidence="1">
    <location>
        <begin position="80"/>
        <end position="92"/>
    </location>
</feature>
<dbReference type="Proteomes" id="UP000196778">
    <property type="component" value="Unassembled WGS sequence"/>
</dbReference>
<evidence type="ECO:0000256" key="1">
    <source>
        <dbReference type="SAM" id="MobiDB-lite"/>
    </source>
</evidence>
<gene>
    <name evidence="3" type="ORF">FM119_07550</name>
</gene>
<feature type="compositionally biased region" description="Acidic residues" evidence="1">
    <location>
        <begin position="150"/>
        <end position="184"/>
    </location>
</feature>
<evidence type="ECO:0000313" key="3">
    <source>
        <dbReference type="EMBL" id="SJN31424.1"/>
    </source>
</evidence>
<dbReference type="PROSITE" id="PS51318">
    <property type="entry name" value="TAT"/>
    <property type="match status" value="1"/>
</dbReference>
<organism evidence="3 4">
    <name type="scientific">Mycetocola reblochoni REB411</name>
    <dbReference type="NCBI Taxonomy" id="1255698"/>
    <lineage>
        <taxon>Bacteria</taxon>
        <taxon>Bacillati</taxon>
        <taxon>Actinomycetota</taxon>
        <taxon>Actinomycetes</taxon>
        <taxon>Micrococcales</taxon>
        <taxon>Microbacteriaceae</taxon>
        <taxon>Mycetocola</taxon>
    </lineage>
</organism>
<dbReference type="AlphaFoldDB" id="A0A1R4JHL2"/>
<evidence type="ECO:0000313" key="4">
    <source>
        <dbReference type="Proteomes" id="UP000196778"/>
    </source>
</evidence>
<dbReference type="EMBL" id="FUKR01000040">
    <property type="protein sequence ID" value="SJN31424.1"/>
    <property type="molecule type" value="Genomic_DNA"/>
</dbReference>
<feature type="compositionally biased region" description="Low complexity" evidence="1">
    <location>
        <begin position="123"/>
        <end position="132"/>
    </location>
</feature>
<accession>A0A1R4JHL2</accession>